<organism evidence="2 3">
    <name type="scientific">Haloferula chungangensis</name>
    <dbReference type="NCBI Taxonomy" id="1048331"/>
    <lineage>
        <taxon>Bacteria</taxon>
        <taxon>Pseudomonadati</taxon>
        <taxon>Verrucomicrobiota</taxon>
        <taxon>Verrucomicrobiia</taxon>
        <taxon>Verrucomicrobiales</taxon>
        <taxon>Verrucomicrobiaceae</taxon>
        <taxon>Haloferula</taxon>
    </lineage>
</organism>
<feature type="compositionally biased region" description="Low complexity" evidence="1">
    <location>
        <begin position="51"/>
        <end position="70"/>
    </location>
</feature>
<comment type="caution">
    <text evidence="2">The sequence shown here is derived from an EMBL/GenBank/DDBJ whole genome shotgun (WGS) entry which is preliminary data.</text>
</comment>
<proteinExistence type="predicted"/>
<dbReference type="RefSeq" id="WP_379715063.1">
    <property type="nucleotide sequence ID" value="NZ_JBHTBS010000011.1"/>
</dbReference>
<dbReference type="EMBL" id="JBHTBS010000011">
    <property type="protein sequence ID" value="MFC7339007.1"/>
    <property type="molecule type" value="Genomic_DNA"/>
</dbReference>
<gene>
    <name evidence="2" type="ORF">ACFQY0_17555</name>
</gene>
<dbReference type="Proteomes" id="UP001596472">
    <property type="component" value="Unassembled WGS sequence"/>
</dbReference>
<reference evidence="3" key="1">
    <citation type="journal article" date="2019" name="Int. J. Syst. Evol. Microbiol.">
        <title>The Global Catalogue of Microorganisms (GCM) 10K type strain sequencing project: providing services to taxonomists for standard genome sequencing and annotation.</title>
        <authorList>
            <consortium name="The Broad Institute Genomics Platform"/>
            <consortium name="The Broad Institute Genome Sequencing Center for Infectious Disease"/>
            <person name="Wu L."/>
            <person name="Ma J."/>
        </authorList>
    </citation>
    <scope>NUCLEOTIDE SEQUENCE [LARGE SCALE GENOMIC DNA]</scope>
    <source>
        <strain evidence="3">CGMCC 4.1467</strain>
    </source>
</reference>
<accession>A0ABW2L9A4</accession>
<protein>
    <submittedName>
        <fullName evidence="2">Uncharacterized protein</fullName>
    </submittedName>
</protein>
<keyword evidence="3" id="KW-1185">Reference proteome</keyword>
<feature type="region of interest" description="Disordered" evidence="1">
    <location>
        <begin position="25"/>
        <end position="91"/>
    </location>
</feature>
<evidence type="ECO:0000313" key="3">
    <source>
        <dbReference type="Proteomes" id="UP001596472"/>
    </source>
</evidence>
<name>A0ABW2L9A4_9BACT</name>
<evidence type="ECO:0000256" key="1">
    <source>
        <dbReference type="SAM" id="MobiDB-lite"/>
    </source>
</evidence>
<evidence type="ECO:0000313" key="2">
    <source>
        <dbReference type="EMBL" id="MFC7339007.1"/>
    </source>
</evidence>
<sequence>MKFEFSRNFLLGSALAGLLTSCGVDSPDDWAQAPMPGATANPAKPKKAPEAAKPVKSTSAPKPAEAPAAAAKKEQEAKSKPAPAVTKKGEFPTAERAKFMTDWVYSPYDNRKINVSGIASGTLVADPRYPLDQRKYFRVP</sequence>
<dbReference type="PROSITE" id="PS51257">
    <property type="entry name" value="PROKAR_LIPOPROTEIN"/>
    <property type="match status" value="1"/>
</dbReference>